<dbReference type="PROSITE" id="PS50956">
    <property type="entry name" value="HTH_ASNC_2"/>
    <property type="match status" value="1"/>
</dbReference>
<gene>
    <name evidence="5" type="ORF">FE263_21195</name>
</gene>
<dbReference type="InterPro" id="IPR019887">
    <property type="entry name" value="Tscrpt_reg_AsnC/Lrp_C"/>
</dbReference>
<dbReference type="Pfam" id="PF01037">
    <property type="entry name" value="AsnC_trans_reg"/>
    <property type="match status" value="1"/>
</dbReference>
<keyword evidence="2" id="KW-0238">DNA-binding</keyword>
<proteinExistence type="predicted"/>
<dbReference type="InterPro" id="IPR011008">
    <property type="entry name" value="Dimeric_a/b-barrel"/>
</dbReference>
<dbReference type="PROSITE" id="PS00519">
    <property type="entry name" value="HTH_ASNC_1"/>
    <property type="match status" value="1"/>
</dbReference>
<comment type="caution">
    <text evidence="5">The sequence shown here is derived from an EMBL/GenBank/DDBJ whole genome shotgun (WGS) entry which is preliminary data.</text>
</comment>
<dbReference type="Pfam" id="PF13404">
    <property type="entry name" value="HTH_AsnC-type"/>
    <property type="match status" value="1"/>
</dbReference>
<dbReference type="GO" id="GO:0006355">
    <property type="term" value="P:regulation of DNA-templated transcription"/>
    <property type="evidence" value="ECO:0007669"/>
    <property type="project" value="UniProtKB-ARBA"/>
</dbReference>
<dbReference type="InterPro" id="IPR036390">
    <property type="entry name" value="WH_DNA-bd_sf"/>
</dbReference>
<evidence type="ECO:0000256" key="3">
    <source>
        <dbReference type="ARBA" id="ARBA00023163"/>
    </source>
</evidence>
<dbReference type="EMBL" id="VCDI01000013">
    <property type="protein sequence ID" value="TLU70604.1"/>
    <property type="molecule type" value="Genomic_DNA"/>
</dbReference>
<evidence type="ECO:0000313" key="6">
    <source>
        <dbReference type="Proteomes" id="UP000305654"/>
    </source>
</evidence>
<dbReference type="Gene3D" id="1.10.10.10">
    <property type="entry name" value="Winged helix-like DNA-binding domain superfamily/Winged helix DNA-binding domain"/>
    <property type="match status" value="1"/>
</dbReference>
<keyword evidence="6" id="KW-1185">Reference proteome</keyword>
<dbReference type="PANTHER" id="PTHR30154:SF53">
    <property type="entry name" value="HTH-TYPE TRANSCRIPTIONAL REGULATOR LRPC"/>
    <property type="match status" value="1"/>
</dbReference>
<protein>
    <submittedName>
        <fullName evidence="5">Lrp/AsnC family transcriptional regulator</fullName>
    </submittedName>
</protein>
<reference evidence="5 6" key="1">
    <citation type="submission" date="2019-05" db="EMBL/GenBank/DDBJ databases">
        <authorList>
            <person name="Pankratov T."/>
            <person name="Grouzdev D."/>
        </authorList>
    </citation>
    <scope>NUCLEOTIDE SEQUENCE [LARGE SCALE GENOMIC DNA]</scope>
    <source>
        <strain evidence="5 6">KEBCLARHB70R</strain>
    </source>
</reference>
<keyword evidence="3" id="KW-0804">Transcription</keyword>
<dbReference type="GO" id="GO:0043200">
    <property type="term" value="P:response to amino acid"/>
    <property type="evidence" value="ECO:0007669"/>
    <property type="project" value="TreeGrafter"/>
</dbReference>
<dbReference type="SMART" id="SM00344">
    <property type="entry name" value="HTH_ASNC"/>
    <property type="match status" value="1"/>
</dbReference>
<dbReference type="OrthoDB" id="9809462at2"/>
<accession>A0A5R9IYP0</accession>
<evidence type="ECO:0000313" key="5">
    <source>
        <dbReference type="EMBL" id="TLU70604.1"/>
    </source>
</evidence>
<dbReference type="RefSeq" id="WP_138328045.1">
    <property type="nucleotide sequence ID" value="NZ_VCDI01000013.1"/>
</dbReference>
<dbReference type="InterPro" id="IPR019888">
    <property type="entry name" value="Tscrpt_reg_AsnC-like"/>
</dbReference>
<dbReference type="SUPFAM" id="SSF46785">
    <property type="entry name" value="Winged helix' DNA-binding domain"/>
    <property type="match status" value="1"/>
</dbReference>
<name>A0A5R9IYP0_9PROT</name>
<dbReference type="PRINTS" id="PR00033">
    <property type="entry name" value="HTHASNC"/>
</dbReference>
<dbReference type="AlphaFoldDB" id="A0A5R9IYP0"/>
<evidence type="ECO:0000256" key="2">
    <source>
        <dbReference type="ARBA" id="ARBA00023125"/>
    </source>
</evidence>
<dbReference type="Gene3D" id="3.30.70.920">
    <property type="match status" value="1"/>
</dbReference>
<evidence type="ECO:0000259" key="4">
    <source>
        <dbReference type="PROSITE" id="PS50956"/>
    </source>
</evidence>
<dbReference type="GO" id="GO:0043565">
    <property type="term" value="F:sequence-specific DNA binding"/>
    <property type="evidence" value="ECO:0007669"/>
    <property type="project" value="InterPro"/>
</dbReference>
<dbReference type="GO" id="GO:0005829">
    <property type="term" value="C:cytosol"/>
    <property type="evidence" value="ECO:0007669"/>
    <property type="project" value="TreeGrafter"/>
</dbReference>
<keyword evidence="1" id="KW-0805">Transcription regulation</keyword>
<dbReference type="CDD" id="cd00090">
    <property type="entry name" value="HTH_ARSR"/>
    <property type="match status" value="1"/>
</dbReference>
<dbReference type="InterPro" id="IPR036388">
    <property type="entry name" value="WH-like_DNA-bd_sf"/>
</dbReference>
<dbReference type="PANTHER" id="PTHR30154">
    <property type="entry name" value="LEUCINE-RESPONSIVE REGULATORY PROTEIN"/>
    <property type="match status" value="1"/>
</dbReference>
<dbReference type="InterPro" id="IPR000485">
    <property type="entry name" value="AsnC-type_HTH_dom"/>
</dbReference>
<dbReference type="Proteomes" id="UP000305654">
    <property type="component" value="Unassembled WGS sequence"/>
</dbReference>
<organism evidence="5 6">
    <name type="scientific">Lichenicoccus roseus</name>
    <dbReference type="NCBI Taxonomy" id="2683649"/>
    <lineage>
        <taxon>Bacteria</taxon>
        <taxon>Pseudomonadati</taxon>
        <taxon>Pseudomonadota</taxon>
        <taxon>Alphaproteobacteria</taxon>
        <taxon>Acetobacterales</taxon>
        <taxon>Acetobacteraceae</taxon>
        <taxon>Lichenicoccus</taxon>
    </lineage>
</organism>
<dbReference type="InterPro" id="IPR011991">
    <property type="entry name" value="ArsR-like_HTH"/>
</dbReference>
<evidence type="ECO:0000256" key="1">
    <source>
        <dbReference type="ARBA" id="ARBA00023015"/>
    </source>
</evidence>
<sequence length="148" mass="15729">MDSTDRTLLALLVADARLSTSALARRVGLSRTTVQSRIARLEEAGIILGYTTRIGPGKGRPGEDVDEAPTRAHVMIAVAPKQAASVEAALHRIDAVRELSAVSGGFDLIAVVETASIAEINRVIDRIGSLEGVERTNSSMILSTRLVR</sequence>
<feature type="domain" description="HTH asnC-type" evidence="4">
    <location>
        <begin position="1"/>
        <end position="61"/>
    </location>
</feature>
<dbReference type="SUPFAM" id="SSF54909">
    <property type="entry name" value="Dimeric alpha+beta barrel"/>
    <property type="match status" value="1"/>
</dbReference>
<dbReference type="InterPro" id="IPR019885">
    <property type="entry name" value="Tscrpt_reg_HTH_AsnC-type_CS"/>
</dbReference>